<dbReference type="AlphaFoldDB" id="A0A1B8QCN3"/>
<proteinExistence type="predicted"/>
<organism evidence="3 4">
    <name type="scientific">Faucicola atlantae</name>
    <dbReference type="NCBI Taxonomy" id="34059"/>
    <lineage>
        <taxon>Bacteria</taxon>
        <taxon>Pseudomonadati</taxon>
        <taxon>Pseudomonadota</taxon>
        <taxon>Gammaproteobacteria</taxon>
        <taxon>Moraxellales</taxon>
        <taxon>Moraxellaceae</taxon>
        <taxon>Faucicola</taxon>
    </lineage>
</organism>
<evidence type="ECO:0000256" key="2">
    <source>
        <dbReference type="SAM" id="Phobius"/>
    </source>
</evidence>
<feature type="region of interest" description="Disordered" evidence="1">
    <location>
        <begin position="1"/>
        <end position="42"/>
    </location>
</feature>
<gene>
    <name evidence="3" type="ORF">A9308_05950</name>
</gene>
<keyword evidence="2" id="KW-0812">Transmembrane</keyword>
<feature type="compositionally biased region" description="Low complexity" evidence="1">
    <location>
        <begin position="764"/>
        <end position="778"/>
    </location>
</feature>
<name>A0A1B8QCN3_9GAMM</name>
<feature type="compositionally biased region" description="Low complexity" evidence="1">
    <location>
        <begin position="803"/>
        <end position="813"/>
    </location>
</feature>
<feature type="transmembrane region" description="Helical" evidence="2">
    <location>
        <begin position="404"/>
        <end position="421"/>
    </location>
</feature>
<keyword evidence="2" id="KW-0472">Membrane</keyword>
<feature type="transmembrane region" description="Helical" evidence="2">
    <location>
        <begin position="495"/>
        <end position="520"/>
    </location>
</feature>
<accession>A0A1B8QCN3</accession>
<feature type="region of interest" description="Disordered" evidence="1">
    <location>
        <begin position="746"/>
        <end position="829"/>
    </location>
</feature>
<feature type="transmembrane region" description="Helical" evidence="2">
    <location>
        <begin position="662"/>
        <end position="687"/>
    </location>
</feature>
<dbReference type="EMBL" id="LZMZ01000013">
    <property type="protein sequence ID" value="OBX79065.1"/>
    <property type="molecule type" value="Genomic_DNA"/>
</dbReference>
<feature type="transmembrane region" description="Helical" evidence="2">
    <location>
        <begin position="427"/>
        <end position="450"/>
    </location>
</feature>
<dbReference type="InterPro" id="IPR011385">
    <property type="entry name" value="Site-sp_rcmbase"/>
</dbReference>
<feature type="transmembrane region" description="Helical" evidence="2">
    <location>
        <begin position="611"/>
        <end position="631"/>
    </location>
</feature>
<feature type="compositionally biased region" description="Polar residues" evidence="1">
    <location>
        <begin position="814"/>
        <end position="829"/>
    </location>
</feature>
<evidence type="ECO:0000313" key="3">
    <source>
        <dbReference type="EMBL" id="OBX79065.1"/>
    </source>
</evidence>
<reference evidence="3 4" key="1">
    <citation type="submission" date="2016-06" db="EMBL/GenBank/DDBJ databases">
        <title>Draft genome of Moraxella atlantae CCUG 66109.</title>
        <authorList>
            <person name="Salva-Serra F."/>
            <person name="Engstrom-Jakobsson H."/>
            <person name="Thorell K."/>
            <person name="Gonzales-Siles L."/>
            <person name="Karlsson R."/>
            <person name="Boulund F."/>
            <person name="Engstrand L."/>
            <person name="Kristiansson E."/>
            <person name="Moore E."/>
        </authorList>
    </citation>
    <scope>NUCLEOTIDE SEQUENCE [LARGE SCALE GENOMIC DNA]</scope>
    <source>
        <strain evidence="3 4">CCUG 66109</strain>
    </source>
</reference>
<evidence type="ECO:0000313" key="4">
    <source>
        <dbReference type="Proteomes" id="UP000092508"/>
    </source>
</evidence>
<comment type="caution">
    <text evidence="3">The sequence shown here is derived from an EMBL/GenBank/DDBJ whole genome shotgun (WGS) entry which is preliminary data.</text>
</comment>
<dbReference type="STRING" id="34059.A9308_05950"/>
<dbReference type="Proteomes" id="UP000092508">
    <property type="component" value="Unassembled WGS sequence"/>
</dbReference>
<protein>
    <submittedName>
        <fullName evidence="3">Recombinase</fullName>
    </submittedName>
</protein>
<feature type="compositionally biased region" description="Basic and acidic residues" evidence="1">
    <location>
        <begin position="786"/>
        <end position="802"/>
    </location>
</feature>
<feature type="transmembrane region" description="Helical" evidence="2">
    <location>
        <begin position="540"/>
        <end position="565"/>
    </location>
</feature>
<feature type="compositionally biased region" description="Basic and acidic residues" evidence="1">
    <location>
        <begin position="1"/>
        <end position="15"/>
    </location>
</feature>
<dbReference type="Pfam" id="PF10136">
    <property type="entry name" value="SpecificRecomb"/>
    <property type="match status" value="1"/>
</dbReference>
<sequence length="829" mass="91533">MQNKPEQPKAAKTDAPKPNSGKGKTAPTLNIKSASRPHSAPNRALAADAGLQVMSPFRQQVLALLNEIAEQAATPTIDLFKQLILLLQRGAHTPKAANANIGVLIDLLRDHPMLADKLCLYLLTLIARYRQVSLYTDMGILADNSFFAEFYGLIGYRLLPPAPDDKDLVYVFYRLFSSNATRQWIELVDTQNWLRLSLLLHVPDGQESIMNSLRANILRAIIVLAHRISGTGLHREMMEAFPQPADDPQAFIELTYEVREFANAYETSVLAANDAPLPQHPADPSQILVLVEQIERLVQNIRRRIHKTGVTVRGTNRMVRLEQSVERLELLIMLLSERPNAERRALIELMHTLYEGAYRQISVRYLLASNTALLSRKVTDNASKVGEHYISTDKRGYRKMYKKAALGGVLIGIMATIKILGSKLALSLFGTAFMNSMIYGLGFVLIHIIGGTVATKQPAMTAAAIASTISETSGRKATQLAKLAELIVDIMRTQFIAILGNISIAMPLALLISVVWYYGFGTPIIGYGKADHLLHDLNPFTSLAIFHAAIAGVYLYISGLIAGYYDNLAVHNKIGARIRYHPWLNRQLSTIRVEKFASFIEQNLGAIMSNFIFGVCLGSTATIGTILGLPLDIRHIAFASANFSHGLFNIYTNTGVMPDLGLIFVSFLGVVLIGLVNLLVSFSLALLTALRARNVKVFEWKNLLHMVATHFITQPLDFFLPRKEPMKYALIDADGRIIYDDEPVERKAAEQKNKPSAKTEAQHTPSSAATSTTADTPAQKLTPLEVEQKKQELKEKAAEKQAAKQAAQQAAEQSGQTKPDTDTASKLPK</sequence>
<evidence type="ECO:0000256" key="1">
    <source>
        <dbReference type="SAM" id="MobiDB-lite"/>
    </source>
</evidence>
<keyword evidence="2" id="KW-1133">Transmembrane helix</keyword>